<keyword evidence="5" id="KW-0539">Nucleus</keyword>
<accession>A0A7G2CB03</accession>
<evidence type="ECO:0000256" key="4">
    <source>
        <dbReference type="ARBA" id="ARBA00022790"/>
    </source>
</evidence>
<proteinExistence type="predicted"/>
<evidence type="ECO:0000313" key="7">
    <source>
        <dbReference type="EMBL" id="CAD2216976.1"/>
    </source>
</evidence>
<evidence type="ECO:0000256" key="1">
    <source>
        <dbReference type="ARBA" id="ARBA00004123"/>
    </source>
</evidence>
<name>A0A7G2CB03_9TRYP</name>
<evidence type="ECO:0000256" key="3">
    <source>
        <dbReference type="ARBA" id="ARBA00022490"/>
    </source>
</evidence>
<dbReference type="Pfam" id="PF01399">
    <property type="entry name" value="PCI"/>
    <property type="match status" value="1"/>
</dbReference>
<evidence type="ECO:0000256" key="2">
    <source>
        <dbReference type="ARBA" id="ARBA00004496"/>
    </source>
</evidence>
<protein>
    <submittedName>
        <fullName evidence="7">PCI domain containing protein, putative</fullName>
    </submittedName>
</protein>
<dbReference type="GO" id="GO:0008180">
    <property type="term" value="C:COP9 signalosome"/>
    <property type="evidence" value="ECO:0007669"/>
    <property type="project" value="UniProtKB-KW"/>
</dbReference>
<evidence type="ECO:0000259" key="6">
    <source>
        <dbReference type="PROSITE" id="PS50250"/>
    </source>
</evidence>
<dbReference type="InterPro" id="IPR000717">
    <property type="entry name" value="PCI_dom"/>
</dbReference>
<organism evidence="7 8">
    <name type="scientific">Angomonas deanei</name>
    <dbReference type="NCBI Taxonomy" id="59799"/>
    <lineage>
        <taxon>Eukaryota</taxon>
        <taxon>Discoba</taxon>
        <taxon>Euglenozoa</taxon>
        <taxon>Kinetoplastea</taxon>
        <taxon>Metakinetoplastina</taxon>
        <taxon>Trypanosomatida</taxon>
        <taxon>Trypanosomatidae</taxon>
        <taxon>Strigomonadinae</taxon>
        <taxon>Angomonas</taxon>
    </lineage>
</organism>
<feature type="domain" description="PCI" evidence="6">
    <location>
        <begin position="124"/>
        <end position="294"/>
    </location>
</feature>
<dbReference type="PANTHER" id="PTHR14145">
    <property type="entry name" value="26S PROTESOME SUBUNIT 6"/>
    <property type="match status" value="1"/>
</dbReference>
<evidence type="ECO:0000313" key="8">
    <source>
        <dbReference type="Proteomes" id="UP000515908"/>
    </source>
</evidence>
<keyword evidence="4" id="KW-0736">Signalosome</keyword>
<dbReference type="PROSITE" id="PS50250">
    <property type="entry name" value="PCI"/>
    <property type="match status" value="1"/>
</dbReference>
<keyword evidence="3" id="KW-0963">Cytoplasm</keyword>
<dbReference type="EMBL" id="LR877151">
    <property type="protein sequence ID" value="CAD2216976.1"/>
    <property type="molecule type" value="Genomic_DNA"/>
</dbReference>
<evidence type="ECO:0000256" key="5">
    <source>
        <dbReference type="ARBA" id="ARBA00023242"/>
    </source>
</evidence>
<gene>
    <name evidence="7" type="ORF">ADEAN_000445400</name>
</gene>
<dbReference type="Proteomes" id="UP000515908">
    <property type="component" value="Chromosome 07"/>
</dbReference>
<dbReference type="GO" id="GO:0005737">
    <property type="term" value="C:cytoplasm"/>
    <property type="evidence" value="ECO:0007669"/>
    <property type="project" value="UniProtKB-SubCell"/>
</dbReference>
<comment type="subcellular location">
    <subcellularLocation>
        <location evidence="2">Cytoplasm</location>
    </subcellularLocation>
    <subcellularLocation>
        <location evidence="1">Nucleus</location>
    </subcellularLocation>
</comment>
<sequence length="345" mass="37901">MGAASKCIETLERDINDLAAKSLSTTAYRTFKIACGQVLIEYATFFNLFLAFQSALSGELGSFVDSLSPYNSSYLGFTRFPSLSRTCTAQKEETDVGELQGLNPCNEVSYNYFRLFGMKENEFVFPSATGRSLSCIPKIVSAVLMPSDSFAALHIIAGIASKPLQEALFLIRSLPELQTLYASSPLLAPLLSAVEKGDFKKALQAGNEIQSQLLAKEYFLGEEFVTNLMERFKCSVCFSFFVVYENIPIAKGCEALGLSEAEVLAIVKKLISLGVLGARIDLVDHCLFQEDPVKNDSAVVNMISSTYATVRNLETNVRLLEIERSFEIPSFKALEARGQKGGKVR</sequence>
<dbReference type="VEuPathDB" id="TriTrypDB:ADEAN_000445400"/>
<dbReference type="PANTHER" id="PTHR14145:SF2">
    <property type="entry name" value="COP9 SIGNALOSOME COMPLEX SUBUNIT 1"/>
    <property type="match status" value="1"/>
</dbReference>
<dbReference type="InterPro" id="IPR019585">
    <property type="entry name" value="Rpn7/CSN1"/>
</dbReference>
<dbReference type="AlphaFoldDB" id="A0A7G2CB03"/>
<reference evidence="7 8" key="1">
    <citation type="submission" date="2020-08" db="EMBL/GenBank/DDBJ databases">
        <authorList>
            <person name="Newling K."/>
            <person name="Davey J."/>
            <person name="Forrester S."/>
        </authorList>
    </citation>
    <scope>NUCLEOTIDE SEQUENCE [LARGE SCALE GENOMIC DNA]</scope>
    <source>
        <strain evidence="8">Crithidia deanei Carvalho (ATCC PRA-265)</strain>
    </source>
</reference>
<keyword evidence="8" id="KW-1185">Reference proteome</keyword>